<keyword evidence="3 7" id="KW-0963">Cytoplasm</keyword>
<evidence type="ECO:0000256" key="2">
    <source>
        <dbReference type="ARBA" id="ARBA00005369"/>
    </source>
</evidence>
<dbReference type="RefSeq" id="WP_055654391.1">
    <property type="nucleotide sequence ID" value="NZ_CXST01000001.1"/>
</dbReference>
<evidence type="ECO:0000256" key="1">
    <source>
        <dbReference type="ARBA" id="ARBA00004496"/>
    </source>
</evidence>
<dbReference type="Pfam" id="PF01135">
    <property type="entry name" value="PCMT"/>
    <property type="match status" value="1"/>
</dbReference>
<evidence type="ECO:0000256" key="7">
    <source>
        <dbReference type="HAMAP-Rule" id="MF_00090"/>
    </source>
</evidence>
<gene>
    <name evidence="8" type="primary">pcm_3</name>
    <name evidence="7" type="synonym">pcm</name>
    <name evidence="8" type="ORF">LAL4801_00796</name>
</gene>
<dbReference type="EMBL" id="CXST01000001">
    <property type="protein sequence ID" value="CTQ42369.1"/>
    <property type="molecule type" value="Genomic_DNA"/>
</dbReference>
<feature type="active site" evidence="7">
    <location>
        <position position="62"/>
    </location>
</feature>
<evidence type="ECO:0000256" key="5">
    <source>
        <dbReference type="ARBA" id="ARBA00022679"/>
    </source>
</evidence>
<proteinExistence type="inferred from homology"/>
<dbReference type="EC" id="2.1.1.77" evidence="7"/>
<dbReference type="InterPro" id="IPR000682">
    <property type="entry name" value="PCMT"/>
</dbReference>
<reference evidence="9" key="1">
    <citation type="submission" date="2015-07" db="EMBL/GenBank/DDBJ databases">
        <authorList>
            <person name="Rodrigo-Torres Lidia"/>
            <person name="Arahal R.David."/>
        </authorList>
    </citation>
    <scope>NUCLEOTIDE SEQUENCE [LARGE SCALE GENOMIC DNA]</scope>
    <source>
        <strain evidence="9">CECT 4801</strain>
    </source>
</reference>
<dbReference type="GO" id="GO:0004719">
    <property type="term" value="F:protein-L-isoaspartate (D-aspartate) O-methyltransferase activity"/>
    <property type="evidence" value="ECO:0007669"/>
    <property type="project" value="UniProtKB-UniRule"/>
</dbReference>
<comment type="subcellular location">
    <subcellularLocation>
        <location evidence="1 7">Cytoplasm</location>
    </subcellularLocation>
</comment>
<dbReference type="GO" id="GO:0032259">
    <property type="term" value="P:methylation"/>
    <property type="evidence" value="ECO:0007669"/>
    <property type="project" value="UniProtKB-KW"/>
</dbReference>
<dbReference type="InterPro" id="IPR029063">
    <property type="entry name" value="SAM-dependent_MTases_sf"/>
</dbReference>
<dbReference type="SUPFAM" id="SSF53335">
    <property type="entry name" value="S-adenosyl-L-methionine-dependent methyltransferases"/>
    <property type="match status" value="1"/>
</dbReference>
<dbReference type="NCBIfam" id="TIGR00080">
    <property type="entry name" value="pimt"/>
    <property type="match status" value="1"/>
</dbReference>
<evidence type="ECO:0000313" key="8">
    <source>
        <dbReference type="EMBL" id="CTQ42369.1"/>
    </source>
</evidence>
<dbReference type="CDD" id="cd02440">
    <property type="entry name" value="AdoMet_MTases"/>
    <property type="match status" value="1"/>
</dbReference>
<dbReference type="OrthoDB" id="9810066at2"/>
<protein>
    <recommendedName>
        <fullName evidence="7">Protein-L-isoaspartate O-methyltransferase</fullName>
        <ecNumber evidence="7">2.1.1.77</ecNumber>
    </recommendedName>
    <alternativeName>
        <fullName evidence="7">L-isoaspartyl protein carboxyl methyltransferase</fullName>
    </alternativeName>
    <alternativeName>
        <fullName evidence="7">Protein L-isoaspartyl methyltransferase</fullName>
    </alternativeName>
    <alternativeName>
        <fullName evidence="7">Protein-beta-aspartate methyltransferase</fullName>
        <shortName evidence="7">PIMT</shortName>
    </alternativeName>
</protein>
<comment type="function">
    <text evidence="7">Catalyzes the methyl esterification of L-isoaspartyl residues in peptides and proteins that result from spontaneous decomposition of normal L-aspartyl and L-asparaginyl residues. It plays a role in the repair and/or degradation of damaged proteins.</text>
</comment>
<dbReference type="NCBIfam" id="NF001453">
    <property type="entry name" value="PRK00312.1"/>
    <property type="match status" value="1"/>
</dbReference>
<dbReference type="GO" id="GO:0005737">
    <property type="term" value="C:cytoplasm"/>
    <property type="evidence" value="ECO:0007669"/>
    <property type="project" value="UniProtKB-SubCell"/>
</dbReference>
<keyword evidence="6 7" id="KW-0949">S-adenosyl-L-methionine</keyword>
<evidence type="ECO:0000256" key="4">
    <source>
        <dbReference type="ARBA" id="ARBA00022603"/>
    </source>
</evidence>
<sequence length="218" mass="23488">MDQWTTARAETVEQQLHRRGISDKRVLAAMASVPRHIFVPESQVNRAYWDGPLSIGYGQTISQPYVVALTCELLEISENAKVLEIGAGSGYAAAVLENLAHKVISIDRLQELVSLSRENLKRAGCRNVEVICADGTLGCPAEAPFDAIAVAAGAPAVPDSLKKQLKVGGRLVIPVGRSKRQQDLIRIERLSETEFKTDNLGAVAYVPLVGAEGWTDAG</sequence>
<dbReference type="PANTHER" id="PTHR11579:SF0">
    <property type="entry name" value="PROTEIN-L-ISOASPARTATE(D-ASPARTATE) O-METHYLTRANSFERASE"/>
    <property type="match status" value="1"/>
</dbReference>
<dbReference type="Gene3D" id="3.40.50.150">
    <property type="entry name" value="Vaccinia Virus protein VP39"/>
    <property type="match status" value="1"/>
</dbReference>
<dbReference type="HAMAP" id="MF_00090">
    <property type="entry name" value="PIMT"/>
    <property type="match status" value="1"/>
</dbReference>
<name>A0A0M6Y0J6_9HYPH</name>
<evidence type="ECO:0000313" key="9">
    <source>
        <dbReference type="Proteomes" id="UP000048926"/>
    </source>
</evidence>
<dbReference type="AlphaFoldDB" id="A0A0M6Y0J6"/>
<keyword evidence="4 7" id="KW-0489">Methyltransferase</keyword>
<organism evidence="8 9">
    <name type="scientific">Roseibium aggregatum</name>
    <dbReference type="NCBI Taxonomy" id="187304"/>
    <lineage>
        <taxon>Bacteria</taxon>
        <taxon>Pseudomonadati</taxon>
        <taxon>Pseudomonadota</taxon>
        <taxon>Alphaproteobacteria</taxon>
        <taxon>Hyphomicrobiales</taxon>
        <taxon>Stappiaceae</taxon>
        <taxon>Roseibium</taxon>
    </lineage>
</organism>
<dbReference type="GO" id="GO:0030091">
    <property type="term" value="P:protein repair"/>
    <property type="evidence" value="ECO:0007669"/>
    <property type="project" value="UniProtKB-UniRule"/>
</dbReference>
<dbReference type="Proteomes" id="UP000048926">
    <property type="component" value="Unassembled WGS sequence"/>
</dbReference>
<keyword evidence="9" id="KW-1185">Reference proteome</keyword>
<dbReference type="PANTHER" id="PTHR11579">
    <property type="entry name" value="PROTEIN-L-ISOASPARTATE O-METHYLTRANSFERASE"/>
    <property type="match status" value="1"/>
</dbReference>
<dbReference type="STRING" id="187304.B0E33_26175"/>
<accession>A0A0M6Y0J6</accession>
<dbReference type="FunFam" id="3.40.50.150:FF:000010">
    <property type="entry name" value="Protein-L-isoaspartate O-methyltransferase"/>
    <property type="match status" value="1"/>
</dbReference>
<comment type="catalytic activity">
    <reaction evidence="7">
        <text>[protein]-L-isoaspartate + S-adenosyl-L-methionine = [protein]-L-isoaspartate alpha-methyl ester + S-adenosyl-L-homocysteine</text>
        <dbReference type="Rhea" id="RHEA:12705"/>
        <dbReference type="Rhea" id="RHEA-COMP:12143"/>
        <dbReference type="Rhea" id="RHEA-COMP:12144"/>
        <dbReference type="ChEBI" id="CHEBI:57856"/>
        <dbReference type="ChEBI" id="CHEBI:59789"/>
        <dbReference type="ChEBI" id="CHEBI:90596"/>
        <dbReference type="ChEBI" id="CHEBI:90598"/>
        <dbReference type="EC" id="2.1.1.77"/>
    </reaction>
</comment>
<evidence type="ECO:0000256" key="6">
    <source>
        <dbReference type="ARBA" id="ARBA00022691"/>
    </source>
</evidence>
<comment type="similarity">
    <text evidence="2 7">Belongs to the methyltransferase superfamily. L-isoaspartyl/D-aspartyl protein methyltransferase family.</text>
</comment>
<keyword evidence="5 7" id="KW-0808">Transferase</keyword>
<evidence type="ECO:0000256" key="3">
    <source>
        <dbReference type="ARBA" id="ARBA00022490"/>
    </source>
</evidence>